<dbReference type="AlphaFoldDB" id="A0A1G8PQJ4"/>
<name>A0A1G8PQJ4_9BACI</name>
<protein>
    <recommendedName>
        <fullName evidence="10">Proline--tRNA ligase</fullName>
        <ecNumber evidence="10">6.1.1.15</ecNumber>
    </recommendedName>
    <alternativeName>
        <fullName evidence="10">Prolyl-tRNA synthetase</fullName>
        <shortName evidence="10">ProRS</shortName>
    </alternativeName>
</protein>
<evidence type="ECO:0000256" key="2">
    <source>
        <dbReference type="ARBA" id="ARBA00011738"/>
    </source>
</evidence>
<evidence type="ECO:0000256" key="7">
    <source>
        <dbReference type="ARBA" id="ARBA00022917"/>
    </source>
</evidence>
<feature type="domain" description="Aminoacyl-transfer RNA synthetases class-II family profile" evidence="11">
    <location>
        <begin position="38"/>
        <end position="464"/>
    </location>
</feature>
<evidence type="ECO:0000256" key="1">
    <source>
        <dbReference type="ARBA" id="ARBA00004496"/>
    </source>
</evidence>
<keyword evidence="7 10" id="KW-0648">Protein biosynthesis</keyword>
<accession>A0A1G8PQJ4</accession>
<dbReference type="NCBIfam" id="NF006625">
    <property type="entry name" value="PRK09194.1"/>
    <property type="match status" value="1"/>
</dbReference>
<dbReference type="InterPro" id="IPR033730">
    <property type="entry name" value="ProRS_core_prok"/>
</dbReference>
<dbReference type="CDD" id="cd00779">
    <property type="entry name" value="ProRS_core_prok"/>
    <property type="match status" value="1"/>
</dbReference>
<keyword evidence="6 10" id="KW-0067">ATP-binding</keyword>
<evidence type="ECO:0000259" key="11">
    <source>
        <dbReference type="PROSITE" id="PS50862"/>
    </source>
</evidence>
<dbReference type="PROSITE" id="PS50862">
    <property type="entry name" value="AA_TRNA_LIGASE_II"/>
    <property type="match status" value="1"/>
</dbReference>
<dbReference type="SUPFAM" id="SSF55826">
    <property type="entry name" value="YbaK/ProRS associated domain"/>
    <property type="match status" value="1"/>
</dbReference>
<comment type="catalytic activity">
    <reaction evidence="9 10">
        <text>tRNA(Pro) + L-proline + ATP = L-prolyl-tRNA(Pro) + AMP + diphosphate</text>
        <dbReference type="Rhea" id="RHEA:14305"/>
        <dbReference type="Rhea" id="RHEA-COMP:9700"/>
        <dbReference type="Rhea" id="RHEA-COMP:9702"/>
        <dbReference type="ChEBI" id="CHEBI:30616"/>
        <dbReference type="ChEBI" id="CHEBI:33019"/>
        <dbReference type="ChEBI" id="CHEBI:60039"/>
        <dbReference type="ChEBI" id="CHEBI:78442"/>
        <dbReference type="ChEBI" id="CHEBI:78532"/>
        <dbReference type="ChEBI" id="CHEBI:456215"/>
        <dbReference type="EC" id="6.1.1.15"/>
    </reaction>
</comment>
<dbReference type="Pfam" id="PF00587">
    <property type="entry name" value="tRNA-synt_2b"/>
    <property type="match status" value="1"/>
</dbReference>
<dbReference type="InterPro" id="IPR036621">
    <property type="entry name" value="Anticodon-bd_dom_sf"/>
</dbReference>
<dbReference type="InterPro" id="IPR004500">
    <property type="entry name" value="Pro-tRNA-synth_IIa_bac-type"/>
</dbReference>
<dbReference type="GO" id="GO:0004827">
    <property type="term" value="F:proline-tRNA ligase activity"/>
    <property type="evidence" value="ECO:0007669"/>
    <property type="project" value="UniProtKB-UniRule"/>
</dbReference>
<dbReference type="InterPro" id="IPR045864">
    <property type="entry name" value="aa-tRNA-synth_II/BPL/LPL"/>
</dbReference>
<dbReference type="PANTHER" id="PTHR42753">
    <property type="entry name" value="MITOCHONDRIAL RIBOSOME PROTEIN L39/PROLYL-TRNA LIGASE FAMILY MEMBER"/>
    <property type="match status" value="1"/>
</dbReference>
<evidence type="ECO:0000256" key="10">
    <source>
        <dbReference type="HAMAP-Rule" id="MF_01569"/>
    </source>
</evidence>
<evidence type="ECO:0000256" key="8">
    <source>
        <dbReference type="ARBA" id="ARBA00023146"/>
    </source>
</evidence>
<dbReference type="InterPro" id="IPR050062">
    <property type="entry name" value="Pro-tRNA_synthetase"/>
</dbReference>
<dbReference type="SUPFAM" id="SSF52954">
    <property type="entry name" value="Class II aaRS ABD-related"/>
    <property type="match status" value="1"/>
</dbReference>
<dbReference type="InterPro" id="IPR006195">
    <property type="entry name" value="aa-tRNA-synth_II"/>
</dbReference>
<dbReference type="PANTHER" id="PTHR42753:SF2">
    <property type="entry name" value="PROLINE--TRNA LIGASE"/>
    <property type="match status" value="1"/>
</dbReference>
<dbReference type="Pfam" id="PF03129">
    <property type="entry name" value="HGTP_anticodon"/>
    <property type="match status" value="1"/>
</dbReference>
<dbReference type="EMBL" id="FNEN01000009">
    <property type="protein sequence ID" value="SDI94495.1"/>
    <property type="molecule type" value="Genomic_DNA"/>
</dbReference>
<dbReference type="GO" id="GO:0006433">
    <property type="term" value="P:prolyl-tRNA aminoacylation"/>
    <property type="evidence" value="ECO:0007669"/>
    <property type="project" value="UniProtKB-UniRule"/>
</dbReference>
<dbReference type="Pfam" id="PF04073">
    <property type="entry name" value="tRNA_edit"/>
    <property type="match status" value="1"/>
</dbReference>
<dbReference type="Gene3D" id="3.40.50.800">
    <property type="entry name" value="Anticodon-binding domain"/>
    <property type="match status" value="1"/>
</dbReference>
<sequence>MRQQTFFGPTLRDIPADAEATSHQLMLRAGLMRQTAAGIYTYLPLGTRVMQKIQAIVRDEMNRAGAQELLMPAVQPAELWEESGRFDDYGPELMRLNDRHDRRFVLGPTHEEVITSIIRDGIHSYKRLPMNVYQIQTKYRDERRPRFGLLRGREFIMKDAYSFEPSEEALHKSYEIMFEAYRNIFRRCGLDFRAVKADAGAIGGTGGTHEFMALADIGEDTIAYSDQSDYAANVEIADVAPPATEPEDTPAELDFEKGWTSGEELASKRGLPLSAVIHGHLYYINKAPVLFLTRGDHKISDVKVGNYFDTLQVEEASSAQTEHLFGAAESFIGPVQAPTDVKIIADQAIRPLTNAICGGNQTEAFYLNVDHRRDCEIDAFADLRIVQEGDPSPDGKGNIQFAEGIEVGQVFKLGTKYSEAFGATFLDENGKSKSLQMGCYGIGISRTLAAVVEQCHDESGIIWPKALAPFDLHVLMINQKDEDQSTLAENLYEGLQAEGYDVLLDDRDERAGVKFKDADLYGMPIRITVGKKAGEGIVEVKDRKSGEMTEVQVENLPAYLKDIGF</sequence>
<dbReference type="RefSeq" id="WP_090398868.1">
    <property type="nucleotide sequence ID" value="NZ_FNEN01000009.1"/>
</dbReference>
<dbReference type="PRINTS" id="PR01046">
    <property type="entry name" value="TRNASYNTHPRO"/>
</dbReference>
<keyword evidence="8 10" id="KW-0030">Aminoacyl-tRNA synthetase</keyword>
<dbReference type="GO" id="GO:0016740">
    <property type="term" value="F:transferase activity"/>
    <property type="evidence" value="ECO:0007669"/>
    <property type="project" value="UniProtKB-ARBA"/>
</dbReference>
<dbReference type="GO" id="GO:0005524">
    <property type="term" value="F:ATP binding"/>
    <property type="evidence" value="ECO:0007669"/>
    <property type="project" value="UniProtKB-UniRule"/>
</dbReference>
<comment type="subcellular location">
    <subcellularLocation>
        <location evidence="1 10">Cytoplasm</location>
    </subcellularLocation>
</comment>
<evidence type="ECO:0000256" key="6">
    <source>
        <dbReference type="ARBA" id="ARBA00022840"/>
    </source>
</evidence>
<organism evidence="12 13">
    <name type="scientific">Natribacillus halophilus</name>
    <dbReference type="NCBI Taxonomy" id="549003"/>
    <lineage>
        <taxon>Bacteria</taxon>
        <taxon>Bacillati</taxon>
        <taxon>Bacillota</taxon>
        <taxon>Bacilli</taxon>
        <taxon>Bacillales</taxon>
        <taxon>Bacillaceae</taxon>
        <taxon>Natribacillus</taxon>
    </lineage>
</organism>
<keyword evidence="3 10" id="KW-0963">Cytoplasm</keyword>
<keyword evidence="13" id="KW-1185">Reference proteome</keyword>
<gene>
    <name evidence="10" type="primary">proS</name>
    <name evidence="12" type="ORF">SAMN04488123_10948</name>
</gene>
<dbReference type="OrthoDB" id="9809052at2"/>
<dbReference type="InterPro" id="IPR007214">
    <property type="entry name" value="YbaK/aa-tRNA-synth-assoc-dom"/>
</dbReference>
<keyword evidence="5 10" id="KW-0547">Nucleotide-binding</keyword>
<evidence type="ECO:0000256" key="5">
    <source>
        <dbReference type="ARBA" id="ARBA00022741"/>
    </source>
</evidence>
<dbReference type="InterPro" id="IPR023717">
    <property type="entry name" value="Pro-tRNA-Synthase_IIa_type1"/>
</dbReference>
<dbReference type="EC" id="6.1.1.15" evidence="10"/>
<dbReference type="GO" id="GO:0140096">
    <property type="term" value="F:catalytic activity, acting on a protein"/>
    <property type="evidence" value="ECO:0007669"/>
    <property type="project" value="UniProtKB-ARBA"/>
</dbReference>
<dbReference type="HAMAP" id="MF_01569">
    <property type="entry name" value="Pro_tRNA_synth_type1"/>
    <property type="match status" value="1"/>
</dbReference>
<dbReference type="CDD" id="cd00861">
    <property type="entry name" value="ProRS_anticodon_short"/>
    <property type="match status" value="1"/>
</dbReference>
<dbReference type="FunFam" id="3.30.930.10:FF:000042">
    <property type="entry name" value="probable proline--tRNA ligase, mitochondrial"/>
    <property type="match status" value="1"/>
</dbReference>
<dbReference type="NCBIfam" id="TIGR00409">
    <property type="entry name" value="proS_fam_II"/>
    <property type="match status" value="1"/>
</dbReference>
<dbReference type="InterPro" id="IPR002314">
    <property type="entry name" value="aa-tRNA-synt_IIb"/>
</dbReference>
<evidence type="ECO:0000313" key="13">
    <source>
        <dbReference type="Proteomes" id="UP000198853"/>
    </source>
</evidence>
<dbReference type="GO" id="GO:0005829">
    <property type="term" value="C:cytosol"/>
    <property type="evidence" value="ECO:0007669"/>
    <property type="project" value="TreeGrafter"/>
</dbReference>
<comment type="function">
    <text evidence="10">Catalyzes the attachment of proline to tRNA(Pro) in a two-step reaction: proline is first activated by ATP to form Pro-AMP and then transferred to the acceptor end of tRNA(Pro). As ProRS can inadvertently accommodate and process non-cognate amino acids such as alanine and cysteine, to avoid such errors it has two additional distinct editing activities against alanine. One activity is designated as 'pretransfer' editing and involves the tRNA(Pro)-independent hydrolysis of activated Ala-AMP. The other activity is designated 'posttransfer' editing and involves deacylation of mischarged Ala-tRNA(Pro). The misacylated Cys-tRNA(Pro) is not edited by ProRS.</text>
</comment>
<dbReference type="InterPro" id="IPR004154">
    <property type="entry name" value="Anticodon-bd"/>
</dbReference>
<evidence type="ECO:0000256" key="9">
    <source>
        <dbReference type="ARBA" id="ARBA00047671"/>
    </source>
</evidence>
<dbReference type="Gene3D" id="3.30.930.10">
    <property type="entry name" value="Bira Bifunctional Protein, Domain 2"/>
    <property type="match status" value="2"/>
</dbReference>
<dbReference type="FunFam" id="3.30.930.10:FF:000062">
    <property type="entry name" value="Proline--tRNA ligase"/>
    <property type="match status" value="1"/>
</dbReference>
<evidence type="ECO:0000256" key="4">
    <source>
        <dbReference type="ARBA" id="ARBA00022598"/>
    </source>
</evidence>
<evidence type="ECO:0000256" key="3">
    <source>
        <dbReference type="ARBA" id="ARBA00022490"/>
    </source>
</evidence>
<dbReference type="Proteomes" id="UP000198853">
    <property type="component" value="Unassembled WGS sequence"/>
</dbReference>
<dbReference type="GO" id="GO:0002161">
    <property type="term" value="F:aminoacyl-tRNA deacylase activity"/>
    <property type="evidence" value="ECO:0007669"/>
    <property type="project" value="InterPro"/>
</dbReference>
<dbReference type="FunFam" id="3.40.50.800:FF:000011">
    <property type="entry name" value="Proline--tRNA ligase"/>
    <property type="match status" value="1"/>
</dbReference>
<proteinExistence type="inferred from homology"/>
<dbReference type="SUPFAM" id="SSF55681">
    <property type="entry name" value="Class II aaRS and biotin synthetases"/>
    <property type="match status" value="1"/>
</dbReference>
<keyword evidence="4 10" id="KW-0436">Ligase</keyword>
<evidence type="ECO:0000313" key="12">
    <source>
        <dbReference type="EMBL" id="SDI94495.1"/>
    </source>
</evidence>
<comment type="domain">
    <text evidence="10">Consists of three domains: the N-terminal catalytic domain, the editing domain and the C-terminal anticodon-binding domain.</text>
</comment>
<reference evidence="12 13" key="1">
    <citation type="submission" date="2016-10" db="EMBL/GenBank/DDBJ databases">
        <authorList>
            <person name="de Groot N.N."/>
        </authorList>
    </citation>
    <scope>NUCLEOTIDE SEQUENCE [LARGE SCALE GENOMIC DNA]</scope>
    <source>
        <strain evidence="12 13">DSM 21771</strain>
    </source>
</reference>
<dbReference type="InterPro" id="IPR002316">
    <property type="entry name" value="Pro-tRNA-ligase_IIa"/>
</dbReference>
<comment type="subunit">
    <text evidence="2 10">Homodimer.</text>
</comment>
<dbReference type="InterPro" id="IPR036754">
    <property type="entry name" value="YbaK/aa-tRNA-synt-asso_dom_sf"/>
</dbReference>
<comment type="similarity">
    <text evidence="10">Belongs to the class-II aminoacyl-tRNA synthetase family. ProS type 1 subfamily.</text>
</comment>
<dbReference type="InterPro" id="IPR044140">
    <property type="entry name" value="ProRS_anticodon_short"/>
</dbReference>